<reference evidence="5" key="1">
    <citation type="submission" date="2016-11" db="EMBL/GenBank/DDBJ databases">
        <authorList>
            <person name="Varghese N."/>
            <person name="Submissions S."/>
        </authorList>
    </citation>
    <scope>NUCLEOTIDE SEQUENCE [LARGE SCALE GENOMIC DNA]</scope>
    <source>
        <strain evidence="5">DSM 15292</strain>
    </source>
</reference>
<evidence type="ECO:0000313" key="5">
    <source>
        <dbReference type="Proteomes" id="UP000185221"/>
    </source>
</evidence>
<dbReference type="CDD" id="cd00609">
    <property type="entry name" value="AAT_like"/>
    <property type="match status" value="1"/>
</dbReference>
<sequence>MNSAFLSKKGTAAAQKPARVDMDLYFEAMKNRFHAQENPEGAFPMNVAENHLCWEMLKNRIQKVTREKNIPNWVASYGDPSGIPKFKEATANFLSKFLIKEKVNPESLAFSVGATSVIEMTAFLLGDPGDTAVIPAPSYPVYTGDIGVFPSIQRYDLQTHQKMEELNNGIPIHTDQLEQAKRDIEAAGSRFRMLILTSPDNPTGAIYSEQQLRQLADWCISHQIHLVVNEIYGLTPINHRHPEIKDDYPNPIQFVSFGKIMAEYHSPFLHFWYSFSKDFGISGFRVGLLHSLNEDLIKAYRNIGLSHSISNYTQWVLAEVLNDLEFLEQYFSSFQKALTESYLIVSRTLKDLSIPFNPSYGSLFTWMDLSEFLNEKSDLGEEELWLDIYQQTKILLTPTHGFGHQQKGLFRMVITSFDHSDLEIAMGRIKEYVLKKRNG</sequence>
<dbReference type="InterPro" id="IPR015422">
    <property type="entry name" value="PyrdxlP-dep_Trfase_small"/>
</dbReference>
<accession>A0A1N6D5I4</accession>
<proteinExistence type="inferred from homology"/>
<dbReference type="RefSeq" id="WP_074223043.1">
    <property type="nucleotide sequence ID" value="NZ_FSRC01000001.1"/>
</dbReference>
<dbReference type="Gene3D" id="3.90.1150.10">
    <property type="entry name" value="Aspartate Aminotransferase, domain 1"/>
    <property type="match status" value="1"/>
</dbReference>
<dbReference type="PANTHER" id="PTHR43795">
    <property type="entry name" value="BIFUNCTIONAL ASPARTATE AMINOTRANSFERASE AND GLUTAMATE/ASPARTATE-PREPHENATE AMINOTRANSFERASE-RELATED"/>
    <property type="match status" value="1"/>
</dbReference>
<dbReference type="InterPro" id="IPR015421">
    <property type="entry name" value="PyrdxlP-dep_Trfase_major"/>
</dbReference>
<feature type="domain" description="Aminotransferase class I/classII large" evidence="3">
    <location>
        <begin position="45"/>
        <end position="429"/>
    </location>
</feature>
<comment type="cofactor">
    <cofactor evidence="2">
        <name>pyridoxal 5'-phosphate</name>
        <dbReference type="ChEBI" id="CHEBI:597326"/>
    </cofactor>
</comment>
<evidence type="ECO:0000256" key="2">
    <source>
        <dbReference type="RuleBase" id="RU000481"/>
    </source>
</evidence>
<dbReference type="GO" id="GO:0030170">
    <property type="term" value="F:pyridoxal phosphate binding"/>
    <property type="evidence" value="ECO:0007669"/>
    <property type="project" value="InterPro"/>
</dbReference>
<dbReference type="EC" id="2.6.1.-" evidence="2"/>
<dbReference type="Proteomes" id="UP000185221">
    <property type="component" value="Unassembled WGS sequence"/>
</dbReference>
<dbReference type="GO" id="GO:0006520">
    <property type="term" value="P:amino acid metabolic process"/>
    <property type="evidence" value="ECO:0007669"/>
    <property type="project" value="TreeGrafter"/>
</dbReference>
<organism evidence="4 5">
    <name type="scientific">Algoriphagus halophilus</name>
    <dbReference type="NCBI Taxonomy" id="226505"/>
    <lineage>
        <taxon>Bacteria</taxon>
        <taxon>Pseudomonadati</taxon>
        <taxon>Bacteroidota</taxon>
        <taxon>Cytophagia</taxon>
        <taxon>Cytophagales</taxon>
        <taxon>Cyclobacteriaceae</taxon>
        <taxon>Algoriphagus</taxon>
    </lineage>
</organism>
<dbReference type="AlphaFoldDB" id="A0A1N6D5I4"/>
<evidence type="ECO:0000256" key="1">
    <source>
        <dbReference type="ARBA" id="ARBA00022898"/>
    </source>
</evidence>
<keyword evidence="2" id="KW-0032">Aminotransferase</keyword>
<keyword evidence="5" id="KW-1185">Reference proteome</keyword>
<dbReference type="InterPro" id="IPR050478">
    <property type="entry name" value="Ethylene_sulfur-biosynth"/>
</dbReference>
<dbReference type="Pfam" id="PF00155">
    <property type="entry name" value="Aminotran_1_2"/>
    <property type="match status" value="1"/>
</dbReference>
<evidence type="ECO:0000259" key="3">
    <source>
        <dbReference type="Pfam" id="PF00155"/>
    </source>
</evidence>
<protein>
    <recommendedName>
        <fullName evidence="2">Aminotransferase</fullName>
        <ecNumber evidence="2">2.6.1.-</ecNumber>
    </recommendedName>
</protein>
<dbReference type="STRING" id="226505.SAMN05444394_0265"/>
<dbReference type="PROSITE" id="PS00105">
    <property type="entry name" value="AA_TRANSFER_CLASS_1"/>
    <property type="match status" value="1"/>
</dbReference>
<dbReference type="InterPro" id="IPR015424">
    <property type="entry name" value="PyrdxlP-dep_Trfase"/>
</dbReference>
<dbReference type="OrthoDB" id="1489696at2"/>
<dbReference type="InterPro" id="IPR004838">
    <property type="entry name" value="NHTrfase_class1_PyrdxlP-BS"/>
</dbReference>
<dbReference type="EMBL" id="FSRC01000001">
    <property type="protein sequence ID" value="SIN66051.1"/>
    <property type="molecule type" value="Genomic_DNA"/>
</dbReference>
<evidence type="ECO:0000313" key="4">
    <source>
        <dbReference type="EMBL" id="SIN66051.1"/>
    </source>
</evidence>
<dbReference type="GO" id="GO:0008483">
    <property type="term" value="F:transaminase activity"/>
    <property type="evidence" value="ECO:0007669"/>
    <property type="project" value="UniProtKB-KW"/>
</dbReference>
<comment type="similarity">
    <text evidence="2">Belongs to the class-I pyridoxal-phosphate-dependent aminotransferase family.</text>
</comment>
<dbReference type="SUPFAM" id="SSF53383">
    <property type="entry name" value="PLP-dependent transferases"/>
    <property type="match status" value="1"/>
</dbReference>
<name>A0A1N6D5I4_9BACT</name>
<gene>
    <name evidence="4" type="ORF">SAMN05444394_0265</name>
</gene>
<dbReference type="Gene3D" id="3.40.640.10">
    <property type="entry name" value="Type I PLP-dependent aspartate aminotransferase-like (Major domain)"/>
    <property type="match status" value="1"/>
</dbReference>
<keyword evidence="1" id="KW-0663">Pyridoxal phosphate</keyword>
<keyword evidence="2" id="KW-0808">Transferase</keyword>
<dbReference type="PRINTS" id="PR00753">
    <property type="entry name" value="ACCSYNTHASE"/>
</dbReference>
<dbReference type="PANTHER" id="PTHR43795:SF39">
    <property type="entry name" value="AMINOTRANSFERASE CLASS I_CLASSII DOMAIN-CONTAINING PROTEIN"/>
    <property type="match status" value="1"/>
</dbReference>
<dbReference type="InterPro" id="IPR004839">
    <property type="entry name" value="Aminotransferase_I/II_large"/>
</dbReference>